<dbReference type="OrthoDB" id="113002at2"/>
<evidence type="ECO:0000259" key="1">
    <source>
        <dbReference type="Pfam" id="PF13490"/>
    </source>
</evidence>
<dbReference type="EMBL" id="CP002480">
    <property type="protein sequence ID" value="ADW67432.1"/>
    <property type="molecule type" value="Genomic_DNA"/>
</dbReference>
<dbReference type="InterPro" id="IPR041916">
    <property type="entry name" value="Anti_sigma_zinc_sf"/>
</dbReference>
<dbReference type="InterPro" id="IPR027383">
    <property type="entry name" value="Znf_put"/>
</dbReference>
<feature type="domain" description="Putative zinc-finger" evidence="1">
    <location>
        <begin position="3"/>
        <end position="36"/>
    </location>
</feature>
<organism evidence="3">
    <name type="scientific">Granulicella tundricola (strain ATCC BAA-1859 / DSM 23138 / MP5ACTX9)</name>
    <dbReference type="NCBI Taxonomy" id="1198114"/>
    <lineage>
        <taxon>Bacteria</taxon>
        <taxon>Pseudomonadati</taxon>
        <taxon>Acidobacteriota</taxon>
        <taxon>Terriglobia</taxon>
        <taxon>Terriglobales</taxon>
        <taxon>Acidobacteriaceae</taxon>
        <taxon>Granulicella</taxon>
    </lineage>
</organism>
<accession>E8WWV4</accession>
<dbReference type="KEGG" id="acm:AciX9_0360"/>
<reference evidence="3" key="1">
    <citation type="submission" date="2011-01" db="EMBL/GenBank/DDBJ databases">
        <title>Complete sequence of chromosome of Acidobacterium sp. MP5ACTX9.</title>
        <authorList>
            <consortium name="US DOE Joint Genome Institute"/>
            <person name="Lucas S."/>
            <person name="Copeland A."/>
            <person name="Lapidus A."/>
            <person name="Cheng J.-F."/>
            <person name="Goodwin L."/>
            <person name="Pitluck S."/>
            <person name="Teshima H."/>
            <person name="Detter J.C."/>
            <person name="Han C."/>
            <person name="Tapia R."/>
            <person name="Land M."/>
            <person name="Hauser L."/>
            <person name="Kyrpides N."/>
            <person name="Ivanova N."/>
            <person name="Ovchinnikova G."/>
            <person name="Pagani I."/>
            <person name="Rawat S.R."/>
            <person name="Mannisto M."/>
            <person name="Haggblom M.M."/>
            <person name="Woyke T."/>
        </authorList>
    </citation>
    <scope>NUCLEOTIDE SEQUENCE [LARGE SCALE GENOMIC DNA]</scope>
    <source>
        <strain evidence="3">MP5ACTX9</strain>
    </source>
</reference>
<dbReference type="InterPro" id="IPR011989">
    <property type="entry name" value="ARM-like"/>
</dbReference>
<dbReference type="Proteomes" id="UP000000343">
    <property type="component" value="Chromosome"/>
</dbReference>
<dbReference type="SUPFAM" id="SSF48371">
    <property type="entry name" value="ARM repeat"/>
    <property type="match status" value="1"/>
</dbReference>
<dbReference type="PaxDb" id="1198114-AciX9_0360"/>
<dbReference type="Pfam" id="PF13490">
    <property type="entry name" value="zf-HC2"/>
    <property type="match status" value="1"/>
</dbReference>
<evidence type="ECO:0000313" key="3">
    <source>
        <dbReference type="Proteomes" id="UP000000343"/>
    </source>
</evidence>
<dbReference type="HOGENOM" id="CLU_893652_0_0_0"/>
<dbReference type="InterPro" id="IPR016024">
    <property type="entry name" value="ARM-type_fold"/>
</dbReference>
<proteinExistence type="predicted"/>
<dbReference type="STRING" id="1198114.AciX9_0360"/>
<sequence>MNCEGARDHIILAAYGELPDEEAIGLELHLASCQECLQELNTLREMDSLMALNPVMEPDPNFLAQSRMKLDEALDAIPQGSAWMVFRANAGAWWGHLSGAPALATLLVGVGFIGGHLTHRYQVDHAAKVPFPMVLTDTTGGGIRTVTGVQSLPGDMVQVSFERMVPEMAQGSLDDPQIKKLLMVGTMAAATPVVRLDSVVLLADQCKTGHACRSEDDGDVRKTLLTALRTDKSPVVRMKVLEGLQPYVSQDERVRDAVSQALLTDASLAVRTKAVAVLQPVQSDSSVRQALRTVSTTDVNPYLRTVSMQALGDSASLQ</sequence>
<dbReference type="RefSeq" id="WP_013578760.1">
    <property type="nucleotide sequence ID" value="NC_015064.1"/>
</dbReference>
<dbReference type="Gene3D" id="1.10.10.1320">
    <property type="entry name" value="Anti-sigma factor, zinc-finger domain"/>
    <property type="match status" value="1"/>
</dbReference>
<name>E8WWV4_GRATM</name>
<dbReference type="Pfam" id="PF13646">
    <property type="entry name" value="HEAT_2"/>
    <property type="match status" value="1"/>
</dbReference>
<keyword evidence="3" id="KW-1185">Reference proteome</keyword>
<gene>
    <name evidence="2" type="ordered locus">AciX9_0360</name>
</gene>
<evidence type="ECO:0000313" key="2">
    <source>
        <dbReference type="EMBL" id="ADW67432.1"/>
    </source>
</evidence>
<protein>
    <recommendedName>
        <fullName evidence="1">Putative zinc-finger domain-containing protein</fullName>
    </recommendedName>
</protein>
<dbReference type="Gene3D" id="1.25.10.10">
    <property type="entry name" value="Leucine-rich Repeat Variant"/>
    <property type="match status" value="1"/>
</dbReference>
<dbReference type="eggNOG" id="COG1413">
    <property type="taxonomic scope" value="Bacteria"/>
</dbReference>
<dbReference type="AlphaFoldDB" id="E8WWV4"/>